<dbReference type="OrthoDB" id="10682745at2759"/>
<feature type="chain" id="PRO_5019570196" description="SNF2 N-terminal domain-containing protein" evidence="2">
    <location>
        <begin position="26"/>
        <end position="446"/>
    </location>
</feature>
<feature type="region of interest" description="Disordered" evidence="1">
    <location>
        <begin position="147"/>
        <end position="182"/>
    </location>
</feature>
<sequence>MQSPPSTTLALLSHLLLRTFQEVSPGHSPSMKGAVSLAEETRQEVDNLDDKPDSLGERSAFDPATSGTVGTPVAAKAQSRRASQIYPTPDSAPRANLRTSNDRPSTPSPSPNTSARTGLATLEDTSTGEDDEVIGPQLLFSAAPSPAALKNEPNQSTLSMPTSLNGQTPVEQAEGIKPSDSCPMTFRSFKNGQPLEEYQVSDLQRLLAREMKEKQRDANELKAVGYILAYGNGFNKMATCIALIACNPPPEDFQGARKRNRIVVQNEKKIREWELAMAKFAPDLRVSYHNFSKAELEDTQVVLISYERLRMHHIMHINSQVDTSPSNVFRYTWFRQINGSTTFPPRTWHVLTWFTLDEIDQWIEPRRQSVPTESNMESALQLHQTYLQWSVASILGDKDDLTSLLSTGIMESHINGFASEILTGGENQREASPVGGSPSVSRRRTA</sequence>
<feature type="compositionally biased region" description="Basic and acidic residues" evidence="1">
    <location>
        <begin position="39"/>
        <end position="60"/>
    </location>
</feature>
<name>A0A409W410_9AGAR</name>
<feature type="signal peptide" evidence="2">
    <location>
        <begin position="1"/>
        <end position="25"/>
    </location>
</feature>
<evidence type="ECO:0000256" key="2">
    <source>
        <dbReference type="SAM" id="SignalP"/>
    </source>
</evidence>
<protein>
    <recommendedName>
        <fullName evidence="5">SNF2 N-terminal domain-containing protein</fullName>
    </recommendedName>
</protein>
<organism evidence="3 4">
    <name type="scientific">Gymnopilus dilepis</name>
    <dbReference type="NCBI Taxonomy" id="231916"/>
    <lineage>
        <taxon>Eukaryota</taxon>
        <taxon>Fungi</taxon>
        <taxon>Dikarya</taxon>
        <taxon>Basidiomycota</taxon>
        <taxon>Agaricomycotina</taxon>
        <taxon>Agaricomycetes</taxon>
        <taxon>Agaricomycetidae</taxon>
        <taxon>Agaricales</taxon>
        <taxon>Agaricineae</taxon>
        <taxon>Hymenogastraceae</taxon>
        <taxon>Gymnopilus</taxon>
    </lineage>
</organism>
<dbReference type="EMBL" id="NHYE01005414">
    <property type="protein sequence ID" value="PPQ73264.1"/>
    <property type="molecule type" value="Genomic_DNA"/>
</dbReference>
<evidence type="ECO:0000313" key="3">
    <source>
        <dbReference type="EMBL" id="PPQ73264.1"/>
    </source>
</evidence>
<accession>A0A409W410</accession>
<comment type="caution">
    <text evidence="3">The sequence shown here is derived from an EMBL/GenBank/DDBJ whole genome shotgun (WGS) entry which is preliminary data.</text>
</comment>
<dbReference type="InParanoid" id="A0A409W410"/>
<gene>
    <name evidence="3" type="ORF">CVT26_015222</name>
</gene>
<keyword evidence="4" id="KW-1185">Reference proteome</keyword>
<feature type="region of interest" description="Disordered" evidence="1">
    <location>
        <begin position="424"/>
        <end position="446"/>
    </location>
</feature>
<reference evidence="3 4" key="1">
    <citation type="journal article" date="2018" name="Evol. Lett.">
        <title>Horizontal gene cluster transfer increased hallucinogenic mushroom diversity.</title>
        <authorList>
            <person name="Reynolds H.T."/>
            <person name="Vijayakumar V."/>
            <person name="Gluck-Thaler E."/>
            <person name="Korotkin H.B."/>
            <person name="Matheny P.B."/>
            <person name="Slot J.C."/>
        </authorList>
    </citation>
    <scope>NUCLEOTIDE SEQUENCE [LARGE SCALE GENOMIC DNA]</scope>
    <source>
        <strain evidence="3 4">SRW20</strain>
    </source>
</reference>
<dbReference type="AlphaFoldDB" id="A0A409W410"/>
<evidence type="ECO:0000313" key="4">
    <source>
        <dbReference type="Proteomes" id="UP000284706"/>
    </source>
</evidence>
<feature type="region of interest" description="Disordered" evidence="1">
    <location>
        <begin position="23"/>
        <end position="117"/>
    </location>
</feature>
<evidence type="ECO:0008006" key="5">
    <source>
        <dbReference type="Google" id="ProtNLM"/>
    </source>
</evidence>
<keyword evidence="2" id="KW-0732">Signal</keyword>
<dbReference type="InterPro" id="IPR038718">
    <property type="entry name" value="SNF2-like_sf"/>
</dbReference>
<feature type="compositionally biased region" description="Low complexity" evidence="1">
    <location>
        <begin position="98"/>
        <end position="117"/>
    </location>
</feature>
<dbReference type="Proteomes" id="UP000284706">
    <property type="component" value="Unassembled WGS sequence"/>
</dbReference>
<proteinExistence type="predicted"/>
<feature type="compositionally biased region" description="Polar residues" evidence="1">
    <location>
        <begin position="152"/>
        <end position="170"/>
    </location>
</feature>
<evidence type="ECO:0000256" key="1">
    <source>
        <dbReference type="SAM" id="MobiDB-lite"/>
    </source>
</evidence>
<dbReference type="Gene3D" id="3.40.50.10810">
    <property type="entry name" value="Tandem AAA-ATPase domain"/>
    <property type="match status" value="1"/>
</dbReference>